<sequence>MRNDYIDVAYGLMNLNIKFYAPYFFRETLIDGVTYFYKYEDATGVGYLKFPSEWCRVSNIQDGVYRFRIDMSKIKQEIYDMLPTELQQAYDTYHGGGDKDETKWYDNKWYYVEDGVAFTFDPNVIVNGGQAVSPFASVLLDSISLDKAKDNIEIKDNLDTVRILHSKVPVDSNGEPSIPLKHVKLYDELMKARLPEGVKAITTPTNVTNIPLNGAGNSGGYETVGKTLEQVFFDLGAPGAMFGGTTNSANVVKTSIKKDANWIYTNLFPMLESYYNYEISQIKTKSKAKWVIKFIRESNFTLKDDIASYKDQLSFGGSRMDYMAASGMNPEEIISKLEFEQKVLDIDSLMVVKPTSNTISSKNSGNSNGNKNNLNPVKGEVGRPKTDNPTDDTDRLDGGA</sequence>
<feature type="compositionally biased region" description="Low complexity" evidence="1">
    <location>
        <begin position="357"/>
        <end position="375"/>
    </location>
</feature>
<protein>
    <recommendedName>
        <fullName evidence="4">Phage portal protein</fullName>
    </recommendedName>
</protein>
<gene>
    <name evidence="2" type="ORF">FC43_GL001105</name>
</gene>
<dbReference type="Proteomes" id="UP000050816">
    <property type="component" value="Unassembled WGS sequence"/>
</dbReference>
<evidence type="ECO:0008006" key="4">
    <source>
        <dbReference type="Google" id="ProtNLM"/>
    </source>
</evidence>
<proteinExistence type="predicted"/>
<dbReference type="EMBL" id="AZFK01000018">
    <property type="protein sequence ID" value="KRL91683.1"/>
    <property type="molecule type" value="Genomic_DNA"/>
</dbReference>
<comment type="caution">
    <text evidence="2">The sequence shown here is derived from an EMBL/GenBank/DDBJ whole genome shotgun (WGS) entry which is preliminary data.</text>
</comment>
<feature type="region of interest" description="Disordered" evidence="1">
    <location>
        <begin position="357"/>
        <end position="400"/>
    </location>
</feature>
<organism evidence="2 3">
    <name type="scientific">Limosilactobacillus ingluviei DSM 15946</name>
    <dbReference type="NCBI Taxonomy" id="1423760"/>
    <lineage>
        <taxon>Bacteria</taxon>
        <taxon>Bacillati</taxon>
        <taxon>Bacillota</taxon>
        <taxon>Bacilli</taxon>
        <taxon>Lactobacillales</taxon>
        <taxon>Lactobacillaceae</taxon>
        <taxon>Limosilactobacillus</taxon>
    </lineage>
</organism>
<name>A0A0R1UK77_9LACO</name>
<feature type="compositionally biased region" description="Basic and acidic residues" evidence="1">
    <location>
        <begin position="380"/>
        <end position="400"/>
    </location>
</feature>
<accession>A0A0R1UK77</accession>
<evidence type="ECO:0000313" key="3">
    <source>
        <dbReference type="Proteomes" id="UP000050816"/>
    </source>
</evidence>
<reference evidence="2 3" key="1">
    <citation type="journal article" date="2015" name="Genome Announc.">
        <title>Expanding the biotechnology potential of lactobacilli through comparative genomics of 213 strains and associated genera.</title>
        <authorList>
            <person name="Sun Z."/>
            <person name="Harris H.M."/>
            <person name="McCann A."/>
            <person name="Guo C."/>
            <person name="Argimon S."/>
            <person name="Zhang W."/>
            <person name="Yang X."/>
            <person name="Jeffery I.B."/>
            <person name="Cooney J.C."/>
            <person name="Kagawa T.F."/>
            <person name="Liu W."/>
            <person name="Song Y."/>
            <person name="Salvetti E."/>
            <person name="Wrobel A."/>
            <person name="Rasinkangas P."/>
            <person name="Parkhill J."/>
            <person name="Rea M.C."/>
            <person name="O'Sullivan O."/>
            <person name="Ritari J."/>
            <person name="Douillard F.P."/>
            <person name="Paul Ross R."/>
            <person name="Yang R."/>
            <person name="Briner A.E."/>
            <person name="Felis G.E."/>
            <person name="de Vos W.M."/>
            <person name="Barrangou R."/>
            <person name="Klaenhammer T.R."/>
            <person name="Caufield P.W."/>
            <person name="Cui Y."/>
            <person name="Zhang H."/>
            <person name="O'Toole P.W."/>
        </authorList>
    </citation>
    <scope>NUCLEOTIDE SEQUENCE [LARGE SCALE GENOMIC DNA]</scope>
    <source>
        <strain evidence="2 3">DSM 15946</strain>
    </source>
</reference>
<dbReference type="RefSeq" id="WP_235807576.1">
    <property type="nucleotide sequence ID" value="NZ_AZFK01000018.1"/>
</dbReference>
<evidence type="ECO:0000313" key="2">
    <source>
        <dbReference type="EMBL" id="KRL91683.1"/>
    </source>
</evidence>
<dbReference type="AlphaFoldDB" id="A0A0R1UK77"/>
<dbReference type="PATRIC" id="fig|1423760.3.peg.1170"/>
<evidence type="ECO:0000256" key="1">
    <source>
        <dbReference type="SAM" id="MobiDB-lite"/>
    </source>
</evidence>